<dbReference type="KEGG" id="salj:SMD11_3516"/>
<sequence length="216" mass="21518">MTRTRSLRLVAAAFTAAAALTLTACGGGDGSGARTSGKADTSELEETDQGGTQDGRDGADGQYGQNEAAKVGKDGKAACTSDTVKVAAKAVPSPVNHLLLVATNTSKAPCVAHGFPFLRFDADQATAGVVEESRPQSVVTLAPGKSAYAGVLAAAADGSGGNSRKARKLAVSFQGADGGGSVGGQIPVPLPGGTLAVDDSARVTYWQDASAPALKW</sequence>
<evidence type="ECO:0000256" key="2">
    <source>
        <dbReference type="SAM" id="SignalP"/>
    </source>
</evidence>
<organism evidence="4 5">
    <name type="scientific">Streptomyces albireticuli</name>
    <dbReference type="NCBI Taxonomy" id="1940"/>
    <lineage>
        <taxon>Bacteria</taxon>
        <taxon>Bacillati</taxon>
        <taxon>Actinomycetota</taxon>
        <taxon>Actinomycetes</taxon>
        <taxon>Kitasatosporales</taxon>
        <taxon>Streptomycetaceae</taxon>
        <taxon>Streptomyces</taxon>
    </lineage>
</organism>
<dbReference type="OrthoDB" id="3854042at2"/>
<gene>
    <name evidence="4" type="ORF">SMD11_3516</name>
</gene>
<proteinExistence type="predicted"/>
<evidence type="ECO:0000259" key="3">
    <source>
        <dbReference type="Pfam" id="PF14016"/>
    </source>
</evidence>
<protein>
    <recommendedName>
        <fullName evidence="3">DUF4232 domain-containing protein</fullName>
    </recommendedName>
</protein>
<evidence type="ECO:0000313" key="5">
    <source>
        <dbReference type="Proteomes" id="UP000195755"/>
    </source>
</evidence>
<keyword evidence="2" id="KW-0732">Signal</keyword>
<evidence type="ECO:0000256" key="1">
    <source>
        <dbReference type="SAM" id="MobiDB-lite"/>
    </source>
</evidence>
<dbReference type="PROSITE" id="PS51257">
    <property type="entry name" value="PROKAR_LIPOPROTEIN"/>
    <property type="match status" value="1"/>
</dbReference>
<feature type="domain" description="DUF4232" evidence="3">
    <location>
        <begin position="79"/>
        <end position="207"/>
    </location>
</feature>
<dbReference type="InterPro" id="IPR025326">
    <property type="entry name" value="DUF4232"/>
</dbReference>
<dbReference type="Proteomes" id="UP000195755">
    <property type="component" value="Chromosome"/>
</dbReference>
<dbReference type="RefSeq" id="WP_087927315.1">
    <property type="nucleotide sequence ID" value="NZ_CP021744.1"/>
</dbReference>
<evidence type="ECO:0000313" key="4">
    <source>
        <dbReference type="EMBL" id="ARZ69149.1"/>
    </source>
</evidence>
<name>A0A1Z2L4D1_9ACTN</name>
<reference evidence="4 5" key="1">
    <citation type="submission" date="2017-06" db="EMBL/GenBank/DDBJ databases">
        <title>Streptomyces albireticuli Genome sequencing and assembly.</title>
        <authorList>
            <person name="Wang Y."/>
            <person name="Du B."/>
            <person name="Ding Y."/>
            <person name="Liu H."/>
            <person name="Hou Q."/>
            <person name="Liu K."/>
            <person name="Yao L."/>
            <person name="Wang C."/>
        </authorList>
    </citation>
    <scope>NUCLEOTIDE SEQUENCE [LARGE SCALE GENOMIC DNA]</scope>
    <source>
        <strain evidence="4 5">MDJK11</strain>
    </source>
</reference>
<accession>A0A1Z2L4D1</accession>
<feature type="region of interest" description="Disordered" evidence="1">
    <location>
        <begin position="28"/>
        <end position="66"/>
    </location>
</feature>
<feature type="signal peptide" evidence="2">
    <location>
        <begin position="1"/>
        <end position="24"/>
    </location>
</feature>
<feature type="chain" id="PRO_5038683307" description="DUF4232 domain-containing protein" evidence="2">
    <location>
        <begin position="25"/>
        <end position="216"/>
    </location>
</feature>
<dbReference type="EMBL" id="CP021744">
    <property type="protein sequence ID" value="ARZ69149.1"/>
    <property type="molecule type" value="Genomic_DNA"/>
</dbReference>
<dbReference type="Pfam" id="PF14016">
    <property type="entry name" value="DUF4232"/>
    <property type="match status" value="1"/>
</dbReference>
<dbReference type="AlphaFoldDB" id="A0A1Z2L4D1"/>